<name>A0AAV0PUC4_9ROSI</name>
<evidence type="ECO:0000313" key="1">
    <source>
        <dbReference type="EMBL" id="CAI0474789.1"/>
    </source>
</evidence>
<organism evidence="1 2">
    <name type="scientific">Linum tenue</name>
    <dbReference type="NCBI Taxonomy" id="586396"/>
    <lineage>
        <taxon>Eukaryota</taxon>
        <taxon>Viridiplantae</taxon>
        <taxon>Streptophyta</taxon>
        <taxon>Embryophyta</taxon>
        <taxon>Tracheophyta</taxon>
        <taxon>Spermatophyta</taxon>
        <taxon>Magnoliopsida</taxon>
        <taxon>eudicotyledons</taxon>
        <taxon>Gunneridae</taxon>
        <taxon>Pentapetalae</taxon>
        <taxon>rosids</taxon>
        <taxon>fabids</taxon>
        <taxon>Malpighiales</taxon>
        <taxon>Linaceae</taxon>
        <taxon>Linum</taxon>
    </lineage>
</organism>
<dbReference type="Proteomes" id="UP001154282">
    <property type="component" value="Unassembled WGS sequence"/>
</dbReference>
<accession>A0AAV0PUC4</accession>
<dbReference type="EMBL" id="CAMGYJ010000009">
    <property type="protein sequence ID" value="CAI0474789.1"/>
    <property type="molecule type" value="Genomic_DNA"/>
</dbReference>
<sequence length="34" mass="4129">MYHNKWIKFPNERLTCLESPRHKSPGFEISLQKI</sequence>
<evidence type="ECO:0000313" key="2">
    <source>
        <dbReference type="Proteomes" id="UP001154282"/>
    </source>
</evidence>
<reference evidence="1" key="1">
    <citation type="submission" date="2022-08" db="EMBL/GenBank/DDBJ databases">
        <authorList>
            <person name="Gutierrez-Valencia J."/>
        </authorList>
    </citation>
    <scope>NUCLEOTIDE SEQUENCE</scope>
</reference>
<dbReference type="AlphaFoldDB" id="A0AAV0PUC4"/>
<gene>
    <name evidence="1" type="ORF">LITE_LOCUS40186</name>
</gene>
<comment type="caution">
    <text evidence="1">The sequence shown here is derived from an EMBL/GenBank/DDBJ whole genome shotgun (WGS) entry which is preliminary data.</text>
</comment>
<keyword evidence="2" id="KW-1185">Reference proteome</keyword>
<protein>
    <submittedName>
        <fullName evidence="1">Uncharacterized protein</fullName>
    </submittedName>
</protein>
<proteinExistence type="predicted"/>